<feature type="chain" id="PRO_5006386603" description="Lipocalin/cytosolic fatty-acid binding domain-containing protein" evidence="1">
    <location>
        <begin position="27"/>
        <end position="224"/>
    </location>
</feature>
<dbReference type="OrthoDB" id="8032801at2759"/>
<feature type="signal peptide" evidence="1">
    <location>
        <begin position="1"/>
        <end position="26"/>
    </location>
</feature>
<dbReference type="InParanoid" id="A0A0Q9WB87"/>
<evidence type="ECO:0008006" key="4">
    <source>
        <dbReference type="Google" id="ProtNLM"/>
    </source>
</evidence>
<evidence type="ECO:0000313" key="3">
    <source>
        <dbReference type="Proteomes" id="UP000008792"/>
    </source>
</evidence>
<evidence type="ECO:0000256" key="1">
    <source>
        <dbReference type="SAM" id="SignalP"/>
    </source>
</evidence>
<protein>
    <recommendedName>
        <fullName evidence="4">Lipocalin/cytosolic fatty-acid binding domain-containing protein</fullName>
    </recommendedName>
</protein>
<gene>
    <name evidence="2" type="primary">Dvir\GJ26594</name>
    <name evidence="2" type="ORF">Dvir_GJ26594</name>
</gene>
<keyword evidence="3" id="KW-1185">Reference proteome</keyword>
<dbReference type="Proteomes" id="UP000008792">
    <property type="component" value="Unassembled WGS sequence"/>
</dbReference>
<sequence length="224" mass="25258">MQSRAQIMDAYLFVGLLLAFVWSSSAQSLRTKEHCEGPSIPLNLTAVSGYWYEFSRLPKGMDIKCLSVLVPPTADTELKLILKYKITEDGKDRAIKETVSFPWDEATKNSIFVMKYGSASVTFKVLALFPTEVVFICSSQPAIKILTRDNDPKQADLNEFKTNFASMLGNVEMFYPDMTPKLCNAAVRPSTETAAILAILTLLSYLFQRNCCLLSIIYFYFYTD</sequence>
<organism evidence="2 3">
    <name type="scientific">Drosophila virilis</name>
    <name type="common">Fruit fly</name>
    <dbReference type="NCBI Taxonomy" id="7244"/>
    <lineage>
        <taxon>Eukaryota</taxon>
        <taxon>Metazoa</taxon>
        <taxon>Ecdysozoa</taxon>
        <taxon>Arthropoda</taxon>
        <taxon>Hexapoda</taxon>
        <taxon>Insecta</taxon>
        <taxon>Pterygota</taxon>
        <taxon>Neoptera</taxon>
        <taxon>Endopterygota</taxon>
        <taxon>Diptera</taxon>
        <taxon>Brachycera</taxon>
        <taxon>Muscomorpha</taxon>
        <taxon>Ephydroidea</taxon>
        <taxon>Drosophilidae</taxon>
        <taxon>Drosophila</taxon>
    </lineage>
</organism>
<dbReference type="AlphaFoldDB" id="A0A0Q9WB87"/>
<name>A0A0Q9WB87_DROVI</name>
<reference evidence="2 3" key="1">
    <citation type="journal article" date="2007" name="Nature">
        <title>Evolution of genes and genomes on the Drosophila phylogeny.</title>
        <authorList>
            <consortium name="Drosophila 12 Genomes Consortium"/>
            <person name="Clark A.G."/>
            <person name="Eisen M.B."/>
            <person name="Smith D.R."/>
            <person name="Bergman C.M."/>
            <person name="Oliver B."/>
            <person name="Markow T.A."/>
            <person name="Kaufman T.C."/>
            <person name="Kellis M."/>
            <person name="Gelbart W."/>
            <person name="Iyer V.N."/>
            <person name="Pollard D.A."/>
            <person name="Sackton T.B."/>
            <person name="Larracuente A.M."/>
            <person name="Singh N.D."/>
            <person name="Abad J.P."/>
            <person name="Abt D.N."/>
            <person name="Adryan B."/>
            <person name="Aguade M."/>
            <person name="Akashi H."/>
            <person name="Anderson W.W."/>
            <person name="Aquadro C.F."/>
            <person name="Ardell D.H."/>
            <person name="Arguello R."/>
            <person name="Artieri C.G."/>
            <person name="Barbash D.A."/>
            <person name="Barker D."/>
            <person name="Barsanti P."/>
            <person name="Batterham P."/>
            <person name="Batzoglou S."/>
            <person name="Begun D."/>
            <person name="Bhutkar A."/>
            <person name="Blanco E."/>
            <person name="Bosak S.A."/>
            <person name="Bradley R.K."/>
            <person name="Brand A.D."/>
            <person name="Brent M.R."/>
            <person name="Brooks A.N."/>
            <person name="Brown R.H."/>
            <person name="Butlin R.K."/>
            <person name="Caggese C."/>
            <person name="Calvi B.R."/>
            <person name="Bernardo de Carvalho A."/>
            <person name="Caspi A."/>
            <person name="Castrezana S."/>
            <person name="Celniker S.E."/>
            <person name="Chang J.L."/>
            <person name="Chapple C."/>
            <person name="Chatterji S."/>
            <person name="Chinwalla A."/>
            <person name="Civetta A."/>
            <person name="Clifton S.W."/>
            <person name="Comeron J.M."/>
            <person name="Costello J.C."/>
            <person name="Coyne J.A."/>
            <person name="Daub J."/>
            <person name="David R.G."/>
            <person name="Delcher A.L."/>
            <person name="Delehaunty K."/>
            <person name="Do C.B."/>
            <person name="Ebling H."/>
            <person name="Edwards K."/>
            <person name="Eickbush T."/>
            <person name="Evans J.D."/>
            <person name="Filipski A."/>
            <person name="Findeiss S."/>
            <person name="Freyhult E."/>
            <person name="Fulton L."/>
            <person name="Fulton R."/>
            <person name="Garcia A.C."/>
            <person name="Gardiner A."/>
            <person name="Garfield D.A."/>
            <person name="Garvin B.E."/>
            <person name="Gibson G."/>
            <person name="Gilbert D."/>
            <person name="Gnerre S."/>
            <person name="Godfrey J."/>
            <person name="Good R."/>
            <person name="Gotea V."/>
            <person name="Gravely B."/>
            <person name="Greenberg A.J."/>
            <person name="Griffiths-Jones S."/>
            <person name="Gross S."/>
            <person name="Guigo R."/>
            <person name="Gustafson E.A."/>
            <person name="Haerty W."/>
            <person name="Hahn M.W."/>
            <person name="Halligan D.L."/>
            <person name="Halpern A.L."/>
            <person name="Halter G.M."/>
            <person name="Han M.V."/>
            <person name="Heger A."/>
            <person name="Hillier L."/>
            <person name="Hinrichs A.S."/>
            <person name="Holmes I."/>
            <person name="Hoskins R.A."/>
            <person name="Hubisz M.J."/>
            <person name="Hultmark D."/>
            <person name="Huntley M.A."/>
            <person name="Jaffe D.B."/>
            <person name="Jagadeeshan S."/>
            <person name="Jeck W.R."/>
            <person name="Johnson J."/>
            <person name="Jones C.D."/>
            <person name="Jordan W.C."/>
            <person name="Karpen G.H."/>
            <person name="Kataoka E."/>
            <person name="Keightley P.D."/>
            <person name="Kheradpour P."/>
            <person name="Kirkness E.F."/>
            <person name="Koerich L.B."/>
            <person name="Kristiansen K."/>
            <person name="Kudrna D."/>
            <person name="Kulathinal R.J."/>
            <person name="Kumar S."/>
            <person name="Kwok R."/>
            <person name="Lander E."/>
            <person name="Langley C.H."/>
            <person name="Lapoint R."/>
            <person name="Lazzaro B.P."/>
            <person name="Lee S.J."/>
            <person name="Levesque L."/>
            <person name="Li R."/>
            <person name="Lin C.F."/>
            <person name="Lin M.F."/>
            <person name="Lindblad-Toh K."/>
            <person name="Llopart A."/>
            <person name="Long M."/>
            <person name="Low L."/>
            <person name="Lozovsky E."/>
            <person name="Lu J."/>
            <person name="Luo M."/>
            <person name="Machado C.A."/>
            <person name="Makalowski W."/>
            <person name="Marzo M."/>
            <person name="Matsuda M."/>
            <person name="Matzkin L."/>
            <person name="McAllister B."/>
            <person name="McBride C.S."/>
            <person name="McKernan B."/>
            <person name="McKernan K."/>
            <person name="Mendez-Lago M."/>
            <person name="Minx P."/>
            <person name="Mollenhauer M.U."/>
            <person name="Montooth K."/>
            <person name="Mount S.M."/>
            <person name="Mu X."/>
            <person name="Myers E."/>
            <person name="Negre B."/>
            <person name="Newfeld S."/>
            <person name="Nielsen R."/>
            <person name="Noor M.A."/>
            <person name="O'Grady P."/>
            <person name="Pachter L."/>
            <person name="Papaceit M."/>
            <person name="Parisi M.J."/>
            <person name="Parisi M."/>
            <person name="Parts L."/>
            <person name="Pedersen J.S."/>
            <person name="Pesole G."/>
            <person name="Phillippy A.M."/>
            <person name="Ponting C.P."/>
            <person name="Pop M."/>
            <person name="Porcelli D."/>
            <person name="Powell J.R."/>
            <person name="Prohaska S."/>
            <person name="Pruitt K."/>
            <person name="Puig M."/>
            <person name="Quesneville H."/>
            <person name="Ram K.R."/>
            <person name="Rand D."/>
            <person name="Rasmussen M.D."/>
            <person name="Reed L.K."/>
            <person name="Reenan R."/>
            <person name="Reily A."/>
            <person name="Remington K.A."/>
            <person name="Rieger T.T."/>
            <person name="Ritchie M.G."/>
            <person name="Robin C."/>
            <person name="Rogers Y.H."/>
            <person name="Rohde C."/>
            <person name="Rozas J."/>
            <person name="Rubenfield M.J."/>
            <person name="Ruiz A."/>
            <person name="Russo S."/>
            <person name="Salzberg S.L."/>
            <person name="Sanchez-Gracia A."/>
            <person name="Saranga D.J."/>
            <person name="Sato H."/>
            <person name="Schaeffer S.W."/>
            <person name="Schatz M.C."/>
            <person name="Schlenke T."/>
            <person name="Schwartz R."/>
            <person name="Segarra C."/>
            <person name="Singh R.S."/>
            <person name="Sirot L."/>
            <person name="Sirota M."/>
            <person name="Sisneros N.B."/>
            <person name="Smith C.D."/>
            <person name="Smith T.F."/>
            <person name="Spieth J."/>
            <person name="Stage D.E."/>
            <person name="Stark A."/>
            <person name="Stephan W."/>
            <person name="Strausberg R.L."/>
            <person name="Strempel S."/>
            <person name="Sturgill D."/>
            <person name="Sutton G."/>
            <person name="Sutton G.G."/>
            <person name="Tao W."/>
            <person name="Teichmann S."/>
            <person name="Tobari Y.N."/>
            <person name="Tomimura Y."/>
            <person name="Tsolas J.M."/>
            <person name="Valente V.L."/>
            <person name="Venter E."/>
            <person name="Venter J.C."/>
            <person name="Vicario S."/>
            <person name="Vieira F.G."/>
            <person name="Vilella A.J."/>
            <person name="Villasante A."/>
            <person name="Walenz B."/>
            <person name="Wang J."/>
            <person name="Wasserman M."/>
            <person name="Watts T."/>
            <person name="Wilson D."/>
            <person name="Wilson R.K."/>
            <person name="Wing R.A."/>
            <person name="Wolfner M.F."/>
            <person name="Wong A."/>
            <person name="Wong G.K."/>
            <person name="Wu C.I."/>
            <person name="Wu G."/>
            <person name="Yamamoto D."/>
            <person name="Yang H.P."/>
            <person name="Yang S.P."/>
            <person name="Yorke J.A."/>
            <person name="Yoshida K."/>
            <person name="Zdobnov E."/>
            <person name="Zhang P."/>
            <person name="Zhang Y."/>
            <person name="Zimin A.V."/>
            <person name="Baldwin J."/>
            <person name="Abdouelleil A."/>
            <person name="Abdulkadir J."/>
            <person name="Abebe A."/>
            <person name="Abera B."/>
            <person name="Abreu J."/>
            <person name="Acer S.C."/>
            <person name="Aftuck L."/>
            <person name="Alexander A."/>
            <person name="An P."/>
            <person name="Anderson E."/>
            <person name="Anderson S."/>
            <person name="Arachi H."/>
            <person name="Azer M."/>
            <person name="Bachantsang P."/>
            <person name="Barry A."/>
            <person name="Bayul T."/>
            <person name="Berlin A."/>
            <person name="Bessette D."/>
            <person name="Bloom T."/>
            <person name="Blye J."/>
            <person name="Boguslavskiy L."/>
            <person name="Bonnet C."/>
            <person name="Boukhgalter B."/>
            <person name="Bourzgui I."/>
            <person name="Brown A."/>
            <person name="Cahill P."/>
            <person name="Channer S."/>
            <person name="Cheshatsang Y."/>
            <person name="Chuda L."/>
            <person name="Citroen M."/>
            <person name="Collymore A."/>
            <person name="Cooke P."/>
            <person name="Costello M."/>
            <person name="D'Aco K."/>
            <person name="Daza R."/>
            <person name="De Haan G."/>
            <person name="DeGray S."/>
            <person name="DeMaso C."/>
            <person name="Dhargay N."/>
            <person name="Dooley K."/>
            <person name="Dooley E."/>
            <person name="Doricent M."/>
            <person name="Dorje P."/>
            <person name="Dorjee K."/>
            <person name="Dupes A."/>
            <person name="Elong R."/>
            <person name="Falk J."/>
            <person name="Farina A."/>
            <person name="Faro S."/>
            <person name="Ferguson D."/>
            <person name="Fisher S."/>
            <person name="Foley C.D."/>
            <person name="Franke A."/>
            <person name="Friedrich D."/>
            <person name="Gadbois L."/>
            <person name="Gearin G."/>
            <person name="Gearin C.R."/>
            <person name="Giannoukos G."/>
            <person name="Goode T."/>
            <person name="Graham J."/>
            <person name="Grandbois E."/>
            <person name="Grewal S."/>
            <person name="Gyaltsen K."/>
            <person name="Hafez N."/>
            <person name="Hagos B."/>
            <person name="Hall J."/>
            <person name="Henson C."/>
            <person name="Hollinger A."/>
            <person name="Honan T."/>
            <person name="Huard M.D."/>
            <person name="Hughes L."/>
            <person name="Hurhula B."/>
            <person name="Husby M.E."/>
            <person name="Kamat A."/>
            <person name="Kanga B."/>
            <person name="Kashin S."/>
            <person name="Khazanovich D."/>
            <person name="Kisner P."/>
            <person name="Lance K."/>
            <person name="Lara M."/>
            <person name="Lee W."/>
            <person name="Lennon N."/>
            <person name="Letendre F."/>
            <person name="LeVine R."/>
            <person name="Lipovsky A."/>
            <person name="Liu X."/>
            <person name="Liu J."/>
            <person name="Liu S."/>
            <person name="Lokyitsang T."/>
            <person name="Lokyitsang Y."/>
            <person name="Lubonja R."/>
            <person name="Lui A."/>
            <person name="MacDonald P."/>
            <person name="Magnisalis V."/>
            <person name="Maru K."/>
            <person name="Matthews C."/>
            <person name="McCusker W."/>
            <person name="McDonough S."/>
            <person name="Mehta T."/>
            <person name="Meldrim J."/>
            <person name="Meneus L."/>
            <person name="Mihai O."/>
            <person name="Mihalev A."/>
            <person name="Mihova T."/>
            <person name="Mittelman R."/>
            <person name="Mlenga V."/>
            <person name="Montmayeur A."/>
            <person name="Mulrain L."/>
            <person name="Navidi A."/>
            <person name="Naylor J."/>
            <person name="Negash T."/>
            <person name="Nguyen T."/>
            <person name="Nguyen N."/>
            <person name="Nicol R."/>
            <person name="Norbu C."/>
            <person name="Norbu N."/>
            <person name="Novod N."/>
            <person name="O'Neill B."/>
            <person name="Osman S."/>
            <person name="Markiewicz E."/>
            <person name="Oyono O.L."/>
            <person name="Patti C."/>
            <person name="Phunkhang P."/>
            <person name="Pierre F."/>
            <person name="Priest M."/>
            <person name="Raghuraman S."/>
            <person name="Rege F."/>
            <person name="Reyes R."/>
            <person name="Rise C."/>
            <person name="Rogov P."/>
            <person name="Ross K."/>
            <person name="Ryan E."/>
            <person name="Settipalli S."/>
            <person name="Shea T."/>
            <person name="Sherpa N."/>
            <person name="Shi L."/>
            <person name="Shih D."/>
            <person name="Sparrow T."/>
            <person name="Spaulding J."/>
            <person name="Stalker J."/>
            <person name="Stange-Thomann N."/>
            <person name="Stavropoulos S."/>
            <person name="Stone C."/>
            <person name="Strader C."/>
            <person name="Tesfaye S."/>
            <person name="Thomson T."/>
            <person name="Thoulutsang Y."/>
            <person name="Thoulutsang D."/>
            <person name="Topham K."/>
            <person name="Topping I."/>
            <person name="Tsamla T."/>
            <person name="Vassiliev H."/>
            <person name="Vo A."/>
            <person name="Wangchuk T."/>
            <person name="Wangdi T."/>
            <person name="Weiand M."/>
            <person name="Wilkinson J."/>
            <person name="Wilson A."/>
            <person name="Yadav S."/>
            <person name="Young G."/>
            <person name="Yu Q."/>
            <person name="Zembek L."/>
            <person name="Zhong D."/>
            <person name="Zimmer A."/>
            <person name="Zwirko Z."/>
            <person name="Jaffe D.B."/>
            <person name="Alvarez P."/>
            <person name="Brockman W."/>
            <person name="Butler J."/>
            <person name="Chin C."/>
            <person name="Gnerre S."/>
            <person name="Grabherr M."/>
            <person name="Kleber M."/>
            <person name="Mauceli E."/>
            <person name="MacCallum I."/>
        </authorList>
    </citation>
    <scope>NUCLEOTIDE SEQUENCE [LARGE SCALE GENOMIC DNA]</scope>
    <source>
        <strain evidence="3">Tucson 15010-1051.87</strain>
    </source>
</reference>
<keyword evidence="1" id="KW-0732">Signal</keyword>
<proteinExistence type="predicted"/>
<accession>A0A0Q9WB87</accession>
<evidence type="ECO:0000313" key="2">
    <source>
        <dbReference type="EMBL" id="KRF81913.1"/>
    </source>
</evidence>
<dbReference type="InterPro" id="IPR012674">
    <property type="entry name" value="Calycin"/>
</dbReference>
<dbReference type="EMBL" id="CH940649">
    <property type="protein sequence ID" value="KRF81913.1"/>
    <property type="molecule type" value="Genomic_DNA"/>
</dbReference>
<dbReference type="SUPFAM" id="SSF50814">
    <property type="entry name" value="Lipocalins"/>
    <property type="match status" value="1"/>
</dbReference>
<dbReference type="Gene3D" id="2.40.128.20">
    <property type="match status" value="1"/>
</dbReference>